<dbReference type="Proteomes" id="UP001152599">
    <property type="component" value="Unassembled WGS sequence"/>
</dbReference>
<keyword evidence="2 4" id="KW-0808">Transferase</keyword>
<keyword evidence="1 4" id="KW-0328">Glycosyltransferase</keyword>
<comment type="caution">
    <text evidence="4">The sequence shown here is derived from an EMBL/GenBank/DDBJ whole genome shotgun (WGS) entry which is preliminary data.</text>
</comment>
<evidence type="ECO:0000256" key="1">
    <source>
        <dbReference type="ARBA" id="ARBA00022676"/>
    </source>
</evidence>
<gene>
    <name evidence="4" type="ORF">NMK71_11420</name>
</gene>
<evidence type="ECO:0000256" key="2">
    <source>
        <dbReference type="ARBA" id="ARBA00022679"/>
    </source>
</evidence>
<dbReference type="InterPro" id="IPR029044">
    <property type="entry name" value="Nucleotide-diphossugar_trans"/>
</dbReference>
<keyword evidence="5" id="KW-1185">Reference proteome</keyword>
<dbReference type="InterPro" id="IPR051199">
    <property type="entry name" value="LPS_LOS_Heptosyltrfase"/>
</dbReference>
<dbReference type="CDD" id="cd02511">
    <property type="entry name" value="Beta4Glucosyltransferase"/>
    <property type="match status" value="1"/>
</dbReference>
<evidence type="ECO:0000259" key="3">
    <source>
        <dbReference type="Pfam" id="PF00535"/>
    </source>
</evidence>
<name>A0A9X4N1H3_9FLAO</name>
<dbReference type="SUPFAM" id="SSF53448">
    <property type="entry name" value="Nucleotide-diphospho-sugar transferases"/>
    <property type="match status" value="1"/>
</dbReference>
<feature type="domain" description="Glycosyltransferase 2-like" evidence="3">
    <location>
        <begin position="370"/>
        <end position="488"/>
    </location>
</feature>
<dbReference type="AlphaFoldDB" id="A0A9X4N1H3"/>
<proteinExistence type="predicted"/>
<dbReference type="GO" id="GO:0009244">
    <property type="term" value="P:lipopolysaccharide core region biosynthetic process"/>
    <property type="evidence" value="ECO:0007669"/>
    <property type="project" value="TreeGrafter"/>
</dbReference>
<protein>
    <submittedName>
        <fullName evidence="4">Glycosyltransferase</fullName>
        <ecNumber evidence="4">2.4.-.-</ecNumber>
    </submittedName>
</protein>
<dbReference type="Pfam" id="PF00535">
    <property type="entry name" value="Glycos_transf_2"/>
    <property type="match status" value="1"/>
</dbReference>
<dbReference type="Pfam" id="PF01075">
    <property type="entry name" value="Glyco_transf_9"/>
    <property type="match status" value="1"/>
</dbReference>
<dbReference type="SUPFAM" id="SSF53756">
    <property type="entry name" value="UDP-Glycosyltransferase/glycogen phosphorylase"/>
    <property type="match status" value="1"/>
</dbReference>
<dbReference type="PANTHER" id="PTHR30160">
    <property type="entry name" value="TETRAACYLDISACCHARIDE 4'-KINASE-RELATED"/>
    <property type="match status" value="1"/>
</dbReference>
<dbReference type="Gene3D" id="3.40.50.2000">
    <property type="entry name" value="Glycogen Phosphorylase B"/>
    <property type="match status" value="2"/>
</dbReference>
<dbReference type="GO" id="GO:0008713">
    <property type="term" value="F:ADP-heptose-lipopolysaccharide heptosyltransferase activity"/>
    <property type="evidence" value="ECO:0007669"/>
    <property type="project" value="TreeGrafter"/>
</dbReference>
<accession>A0A9X4N1H3</accession>
<dbReference type="CDD" id="cd03789">
    <property type="entry name" value="GT9_LPS_heptosyltransferase"/>
    <property type="match status" value="1"/>
</dbReference>
<reference evidence="4" key="1">
    <citation type="submission" date="2022-07" db="EMBL/GenBank/DDBJ databases">
        <title>Description and genome-wide analysis of Profundicola chukchiensis gen. nov., sp. nov., marine bacteria isolated from bottom sediments of the Chukchi Sea.</title>
        <authorList>
            <person name="Romanenko L."/>
            <person name="Otstavnykh N."/>
            <person name="Kurilenko V."/>
            <person name="Eremeev V."/>
            <person name="Velansky P."/>
            <person name="Mikhailov V."/>
            <person name="Isaeva M."/>
        </authorList>
    </citation>
    <scope>NUCLEOTIDE SEQUENCE</scope>
    <source>
        <strain evidence="4">KMM 9713</strain>
    </source>
</reference>
<evidence type="ECO:0000313" key="5">
    <source>
        <dbReference type="Proteomes" id="UP001152599"/>
    </source>
</evidence>
<dbReference type="RefSeq" id="WP_304421289.1">
    <property type="nucleotide sequence ID" value="NZ_JANCMU010000010.1"/>
</dbReference>
<dbReference type="PANTHER" id="PTHR30160:SF7">
    <property type="entry name" value="ADP-HEPTOSE--LPS HEPTOSYLTRANSFERASE 2"/>
    <property type="match status" value="1"/>
</dbReference>
<dbReference type="InterPro" id="IPR002201">
    <property type="entry name" value="Glyco_trans_9"/>
</dbReference>
<organism evidence="4 5">
    <name type="scientific">Profundicola chukchiensis</name>
    <dbReference type="NCBI Taxonomy" id="2961959"/>
    <lineage>
        <taxon>Bacteria</taxon>
        <taxon>Pseudomonadati</taxon>
        <taxon>Bacteroidota</taxon>
        <taxon>Flavobacteriia</taxon>
        <taxon>Flavobacteriales</taxon>
        <taxon>Weeksellaceae</taxon>
        <taxon>Profundicola</taxon>
    </lineage>
</organism>
<dbReference type="EMBL" id="JANCMU010000010">
    <property type="protein sequence ID" value="MDG4947021.1"/>
    <property type="molecule type" value="Genomic_DNA"/>
</dbReference>
<dbReference type="GO" id="GO:0005829">
    <property type="term" value="C:cytosol"/>
    <property type="evidence" value="ECO:0007669"/>
    <property type="project" value="TreeGrafter"/>
</dbReference>
<dbReference type="InterPro" id="IPR001173">
    <property type="entry name" value="Glyco_trans_2-like"/>
</dbReference>
<dbReference type="Gene3D" id="3.90.550.10">
    <property type="entry name" value="Spore Coat Polysaccharide Biosynthesis Protein SpsA, Chain A"/>
    <property type="match status" value="1"/>
</dbReference>
<dbReference type="EC" id="2.4.-.-" evidence="4"/>
<evidence type="ECO:0000313" key="4">
    <source>
        <dbReference type="EMBL" id="MDG4947021.1"/>
    </source>
</evidence>
<sequence>MKKILIIQNKFIGDVLASSVIANNLKKIYPNSEIHFFCYKQALDVLKGNPNIDRVISFDDVELKKFKVLKQYASLIRKENYDILIDPYAKLQSRYITWRSGAKQRVSYNKPIFRHLYTDLINQADTTQMGYCKALEDRLKLLKPFCEDLTQLDFSFKLFLSEEEKEEGKQLMQDAGLDLSRPSFMLGILGSSPVKSWSLERMAQLIEFIQEHYNVNILFNYIPKQQESVDLILKNLKSKDKIYPHLIGKSVREYLKIMSNCDAYIGNEGGGINMAKALDKKTFSIYSPHKFPEIWGCMENKVEHSSVHLRQLRPDLYIKPDLKLYEEKAATYYDLLTEDFVIEKLSEFLSQNFPQFQSQQVVPSQHQNISALVITKNEEENILAYLSEVDKFADEIIVVDSFSTDRTVELAKRNSKVKVYQRKFDNFSSQRNFALEKAQYDWVTFYDADERLPQALIAEILHTVRTEKEISSFYNYRKFYVQNNRLKYSGWQNDKAIRLFRKSCCRYKDEFLVHEILECDKKPGKLKTKLDHYSYKSFDNYKEKLFFYSQLRAQELYEKRVKPNFFHFYIKPGFRFFHHYVLRFGFLDGLVGFKMSKLLADYVHKRYVYLDELWENQ</sequence>